<evidence type="ECO:0000313" key="2">
    <source>
        <dbReference type="EMBL" id="WZP15255.1"/>
    </source>
</evidence>
<reference evidence="2 3" key="1">
    <citation type="submission" date="2024-04" db="EMBL/GenBank/DDBJ databases">
        <title>Arthrobacter sp. from Plains bison fecal sample.</title>
        <authorList>
            <person name="Ruzzini A."/>
        </authorList>
    </citation>
    <scope>NUCLEOTIDE SEQUENCE [LARGE SCALE GENOMIC DNA]</scope>
    <source>
        <strain evidence="2 3">EINP1</strain>
    </source>
</reference>
<accession>A0ABZ2ZT37</accession>
<feature type="domain" description="HTH arsR-type" evidence="1">
    <location>
        <begin position="14"/>
        <end position="94"/>
    </location>
</feature>
<proteinExistence type="predicted"/>
<name>A0ABZ2ZT37_9MICC</name>
<keyword evidence="3" id="KW-1185">Reference proteome</keyword>
<dbReference type="InterPro" id="IPR001845">
    <property type="entry name" value="HTH_ArsR_DNA-bd_dom"/>
</dbReference>
<sequence length="191" mass="20356">MNSEAAPRREATADEAKAVAHPLRIRILQVLRGETLTNKEIAERLGSTPGATLHHLQLLTEHGFAAAEPVRSGARNAREIPYRATGKTLGLTFNPALPESALVGPAILDSALENYRLAPEAGRMSETSVTLYLSETQRSGFQGRLAALISEYAENQPGEDVQKYGFFSAMYRADAPAPDGPSPAGGTQADG</sequence>
<gene>
    <name evidence="2" type="ORF">AAE021_13900</name>
</gene>
<dbReference type="Gene3D" id="1.10.10.10">
    <property type="entry name" value="Winged helix-like DNA-binding domain superfamily/Winged helix DNA-binding domain"/>
    <property type="match status" value="1"/>
</dbReference>
<dbReference type="InterPro" id="IPR011991">
    <property type="entry name" value="ArsR-like_HTH"/>
</dbReference>
<dbReference type="Pfam" id="PF12840">
    <property type="entry name" value="HTH_20"/>
    <property type="match status" value="1"/>
</dbReference>
<dbReference type="SUPFAM" id="SSF46785">
    <property type="entry name" value="Winged helix' DNA-binding domain"/>
    <property type="match status" value="1"/>
</dbReference>
<evidence type="ECO:0000259" key="1">
    <source>
        <dbReference type="SMART" id="SM00418"/>
    </source>
</evidence>
<dbReference type="SMART" id="SM00418">
    <property type="entry name" value="HTH_ARSR"/>
    <property type="match status" value="1"/>
</dbReference>
<dbReference type="RefSeq" id="WP_342022921.1">
    <property type="nucleotide sequence ID" value="NZ_CP151657.1"/>
</dbReference>
<dbReference type="Proteomes" id="UP001448858">
    <property type="component" value="Chromosome"/>
</dbReference>
<dbReference type="CDD" id="cd00090">
    <property type="entry name" value="HTH_ARSR"/>
    <property type="match status" value="1"/>
</dbReference>
<dbReference type="InterPro" id="IPR036388">
    <property type="entry name" value="WH-like_DNA-bd_sf"/>
</dbReference>
<dbReference type="InterPro" id="IPR036390">
    <property type="entry name" value="WH_DNA-bd_sf"/>
</dbReference>
<evidence type="ECO:0000313" key="3">
    <source>
        <dbReference type="Proteomes" id="UP001448858"/>
    </source>
</evidence>
<organism evidence="2 3">
    <name type="scientific">Arthrobacter citreus</name>
    <dbReference type="NCBI Taxonomy" id="1670"/>
    <lineage>
        <taxon>Bacteria</taxon>
        <taxon>Bacillati</taxon>
        <taxon>Actinomycetota</taxon>
        <taxon>Actinomycetes</taxon>
        <taxon>Micrococcales</taxon>
        <taxon>Micrococcaceae</taxon>
        <taxon>Arthrobacter</taxon>
    </lineage>
</organism>
<protein>
    <submittedName>
        <fullName evidence="2">Winged helix-turn-helix domain-containing protein</fullName>
    </submittedName>
</protein>
<dbReference type="EMBL" id="CP151657">
    <property type="protein sequence ID" value="WZP15255.1"/>
    <property type="molecule type" value="Genomic_DNA"/>
</dbReference>